<comment type="similarity">
    <text evidence="1">Belongs to the histone H2A family.</text>
</comment>
<keyword evidence="1" id="KW-0238">DNA-binding</keyword>
<dbReference type="Gene3D" id="1.10.20.10">
    <property type="entry name" value="Histone, subunit A"/>
    <property type="match status" value="1"/>
</dbReference>
<comment type="subunit">
    <text evidence="1">The nucleosome is a histone octamer containing two molecules each of H2A, H2B, H3 and H4 assembled in one H3-H4 heterotetramer and two H2A-H2B heterodimers. The octamer wraps approximately 147 bp of DNA.</text>
</comment>
<feature type="compositionally biased region" description="Polar residues" evidence="2">
    <location>
        <begin position="74"/>
        <end position="83"/>
    </location>
</feature>
<dbReference type="PRINTS" id="PR00620">
    <property type="entry name" value="HISTONEH2A"/>
</dbReference>
<dbReference type="GO" id="GO:0046982">
    <property type="term" value="F:protein heterodimerization activity"/>
    <property type="evidence" value="ECO:0007669"/>
    <property type="project" value="InterPro"/>
</dbReference>
<organism evidence="4 5">
    <name type="scientific">Trifolium medium</name>
    <dbReference type="NCBI Taxonomy" id="97028"/>
    <lineage>
        <taxon>Eukaryota</taxon>
        <taxon>Viridiplantae</taxon>
        <taxon>Streptophyta</taxon>
        <taxon>Embryophyta</taxon>
        <taxon>Tracheophyta</taxon>
        <taxon>Spermatophyta</taxon>
        <taxon>Magnoliopsida</taxon>
        <taxon>eudicotyledons</taxon>
        <taxon>Gunneridae</taxon>
        <taxon>Pentapetalae</taxon>
        <taxon>rosids</taxon>
        <taxon>fabids</taxon>
        <taxon>Fabales</taxon>
        <taxon>Fabaceae</taxon>
        <taxon>Papilionoideae</taxon>
        <taxon>50 kb inversion clade</taxon>
        <taxon>NPAAA clade</taxon>
        <taxon>Hologalegina</taxon>
        <taxon>IRL clade</taxon>
        <taxon>Trifolieae</taxon>
        <taxon>Trifolium</taxon>
    </lineage>
</organism>
<reference evidence="4 5" key="1">
    <citation type="journal article" date="2018" name="Front. Plant Sci.">
        <title>Red Clover (Trifolium pratense) and Zigzag Clover (T. medium) - A Picture of Genomic Similarities and Differences.</title>
        <authorList>
            <person name="Dluhosova J."/>
            <person name="Istvanek J."/>
            <person name="Nedelnik J."/>
            <person name="Repkova J."/>
        </authorList>
    </citation>
    <scope>NUCLEOTIDE SEQUENCE [LARGE SCALE GENOMIC DNA]</scope>
    <source>
        <strain evidence="5">cv. 10/8</strain>
        <tissue evidence="4">Leaf</tissue>
    </source>
</reference>
<protein>
    <recommendedName>
        <fullName evidence="1">Histone H2A</fullName>
    </recommendedName>
</protein>
<accession>A0A392NTL5</accession>
<dbReference type="SUPFAM" id="SSF47113">
    <property type="entry name" value="Histone-fold"/>
    <property type="match status" value="1"/>
</dbReference>
<keyword evidence="1" id="KW-0539">Nucleus</keyword>
<comment type="subcellular location">
    <subcellularLocation>
        <location evidence="1">Nucleus</location>
    </subcellularLocation>
</comment>
<dbReference type="InterPro" id="IPR002119">
    <property type="entry name" value="Histone_H2A"/>
</dbReference>
<evidence type="ECO:0000313" key="4">
    <source>
        <dbReference type="EMBL" id="MCI02560.1"/>
    </source>
</evidence>
<keyword evidence="1" id="KW-0158">Chromosome</keyword>
<name>A0A392NTL5_9FABA</name>
<dbReference type="Proteomes" id="UP000265520">
    <property type="component" value="Unassembled WGS sequence"/>
</dbReference>
<dbReference type="GO" id="GO:0030527">
    <property type="term" value="F:structural constituent of chromatin"/>
    <property type="evidence" value="ECO:0007669"/>
    <property type="project" value="InterPro"/>
</dbReference>
<dbReference type="EMBL" id="LXQA010049494">
    <property type="protein sequence ID" value="MCI02560.1"/>
    <property type="molecule type" value="Genomic_DNA"/>
</dbReference>
<keyword evidence="5" id="KW-1185">Reference proteome</keyword>
<evidence type="ECO:0000259" key="3">
    <source>
        <dbReference type="Pfam" id="PF16211"/>
    </source>
</evidence>
<keyword evidence="1" id="KW-0544">Nucleosome core</keyword>
<evidence type="ECO:0000256" key="2">
    <source>
        <dbReference type="SAM" id="MobiDB-lite"/>
    </source>
</evidence>
<dbReference type="InterPro" id="IPR032454">
    <property type="entry name" value="Histone_H2A_C"/>
</dbReference>
<proteinExistence type="inferred from homology"/>
<dbReference type="AlphaFoldDB" id="A0A392NTL5"/>
<feature type="compositionally biased region" description="Basic and acidic residues" evidence="2">
    <location>
        <begin position="57"/>
        <end position="69"/>
    </location>
</feature>
<dbReference type="GO" id="GO:0000786">
    <property type="term" value="C:nucleosome"/>
    <property type="evidence" value="ECO:0007669"/>
    <property type="project" value="UniProtKB-KW"/>
</dbReference>
<evidence type="ECO:0000256" key="1">
    <source>
        <dbReference type="RuleBase" id="RU003767"/>
    </source>
</evidence>
<dbReference type="PANTHER" id="PTHR23430">
    <property type="entry name" value="HISTONE H2A"/>
    <property type="match status" value="1"/>
</dbReference>
<dbReference type="GO" id="GO:0005634">
    <property type="term" value="C:nucleus"/>
    <property type="evidence" value="ECO:0007669"/>
    <property type="project" value="UniProtKB-SubCell"/>
</dbReference>
<dbReference type="InterPro" id="IPR009072">
    <property type="entry name" value="Histone-fold"/>
</dbReference>
<feature type="domain" description="Histone H2A C-terminal" evidence="3">
    <location>
        <begin position="30"/>
        <end position="62"/>
    </location>
</feature>
<feature type="region of interest" description="Disordered" evidence="2">
    <location>
        <begin position="57"/>
        <end position="83"/>
    </location>
</feature>
<dbReference type="Pfam" id="PF16211">
    <property type="entry name" value="Histone_H2A_C"/>
    <property type="match status" value="1"/>
</dbReference>
<dbReference type="SMART" id="SM00414">
    <property type="entry name" value="H2A"/>
    <property type="match status" value="1"/>
</dbReference>
<sequence length="83" mass="8972">MLELAGNVARDNKKNRSIPRHVLLGVRNDEELGKLLAGVTIAHGGVPPKINHVLFPKKNERAAAKEPKSPSKAGNSPKNAYEL</sequence>
<evidence type="ECO:0000313" key="5">
    <source>
        <dbReference type="Proteomes" id="UP000265520"/>
    </source>
</evidence>
<dbReference type="GO" id="GO:0003677">
    <property type="term" value="F:DNA binding"/>
    <property type="evidence" value="ECO:0007669"/>
    <property type="project" value="UniProtKB-KW"/>
</dbReference>
<comment type="caution">
    <text evidence="4">The sequence shown here is derived from an EMBL/GenBank/DDBJ whole genome shotgun (WGS) entry which is preliminary data.</text>
</comment>